<evidence type="ECO:0000313" key="3">
    <source>
        <dbReference type="Proteomes" id="UP000647017"/>
    </source>
</evidence>
<keyword evidence="3" id="KW-1185">Reference proteome</keyword>
<gene>
    <name evidence="2" type="ORF">Van01_52700</name>
</gene>
<dbReference type="PANTHER" id="PTHR41521">
    <property type="match status" value="1"/>
</dbReference>
<dbReference type="PANTHER" id="PTHR41521:SF4">
    <property type="entry name" value="BLR0684 PROTEIN"/>
    <property type="match status" value="1"/>
</dbReference>
<protein>
    <recommendedName>
        <fullName evidence="1">DUF1330 domain-containing protein</fullName>
    </recommendedName>
</protein>
<dbReference type="InterPro" id="IPR011008">
    <property type="entry name" value="Dimeric_a/b-barrel"/>
</dbReference>
<organism evidence="2 3">
    <name type="scientific">Micromonospora andamanensis</name>
    <dbReference type="NCBI Taxonomy" id="1287068"/>
    <lineage>
        <taxon>Bacteria</taxon>
        <taxon>Bacillati</taxon>
        <taxon>Actinomycetota</taxon>
        <taxon>Actinomycetes</taxon>
        <taxon>Micromonosporales</taxon>
        <taxon>Micromonosporaceae</taxon>
        <taxon>Micromonospora</taxon>
    </lineage>
</organism>
<dbReference type="Gene3D" id="3.30.70.100">
    <property type="match status" value="1"/>
</dbReference>
<sequence>MAGYAIAHLRTPTANDEVFEYLERIQATLDPFNGRFLVHGGALDVLEGTWPGAVVVIEFPDTDSAHSWYDSAAYQAILPLRTGNIEADAVIVAGVGPAYDASSTAAAMRAQINGAS</sequence>
<comment type="caution">
    <text evidence="2">The sequence shown here is derived from an EMBL/GenBank/DDBJ whole genome shotgun (WGS) entry which is preliminary data.</text>
</comment>
<feature type="domain" description="DUF1330" evidence="1">
    <location>
        <begin position="3"/>
        <end position="95"/>
    </location>
</feature>
<dbReference type="Pfam" id="PF07045">
    <property type="entry name" value="DUF1330"/>
    <property type="match status" value="1"/>
</dbReference>
<dbReference type="Proteomes" id="UP000647017">
    <property type="component" value="Unassembled WGS sequence"/>
</dbReference>
<accession>A0ABQ4I2H1</accession>
<reference evidence="2 3" key="1">
    <citation type="submission" date="2021-01" db="EMBL/GenBank/DDBJ databases">
        <title>Whole genome shotgun sequence of Verrucosispora andamanensis NBRC 109075.</title>
        <authorList>
            <person name="Komaki H."/>
            <person name="Tamura T."/>
        </authorList>
    </citation>
    <scope>NUCLEOTIDE SEQUENCE [LARGE SCALE GENOMIC DNA]</scope>
    <source>
        <strain evidence="2 3">NBRC 109075</strain>
    </source>
</reference>
<dbReference type="InterPro" id="IPR010753">
    <property type="entry name" value="DUF1330"/>
</dbReference>
<proteinExistence type="predicted"/>
<evidence type="ECO:0000259" key="1">
    <source>
        <dbReference type="Pfam" id="PF07045"/>
    </source>
</evidence>
<dbReference type="RefSeq" id="WP_204013023.1">
    <property type="nucleotide sequence ID" value="NZ_BOOZ01000043.1"/>
</dbReference>
<name>A0ABQ4I2H1_9ACTN</name>
<evidence type="ECO:0000313" key="2">
    <source>
        <dbReference type="EMBL" id="GIJ12056.1"/>
    </source>
</evidence>
<dbReference type="SUPFAM" id="SSF54909">
    <property type="entry name" value="Dimeric alpha+beta barrel"/>
    <property type="match status" value="1"/>
</dbReference>
<dbReference type="EMBL" id="BOOZ01000043">
    <property type="protein sequence ID" value="GIJ12056.1"/>
    <property type="molecule type" value="Genomic_DNA"/>
</dbReference>